<evidence type="ECO:0000256" key="4">
    <source>
        <dbReference type="ARBA" id="ARBA00023098"/>
    </source>
</evidence>
<dbReference type="InterPro" id="IPR000873">
    <property type="entry name" value="AMP-dep_synth/lig_dom"/>
</dbReference>
<name>D1BZJ9_XYLCX</name>
<evidence type="ECO:0000256" key="3">
    <source>
        <dbReference type="ARBA" id="ARBA00022832"/>
    </source>
</evidence>
<dbReference type="Proteomes" id="UP000002255">
    <property type="component" value="Chromosome"/>
</dbReference>
<evidence type="ECO:0000256" key="2">
    <source>
        <dbReference type="ARBA" id="ARBA00022598"/>
    </source>
</evidence>
<keyword evidence="3" id="KW-0276">Fatty acid metabolism</keyword>
<dbReference type="Pfam" id="PF23562">
    <property type="entry name" value="AMP-binding_C_3"/>
    <property type="match status" value="1"/>
</dbReference>
<evidence type="ECO:0000259" key="6">
    <source>
        <dbReference type="Pfam" id="PF00501"/>
    </source>
</evidence>
<dbReference type="InterPro" id="IPR042099">
    <property type="entry name" value="ANL_N_sf"/>
</dbReference>
<feature type="domain" description="AMP-dependent synthetase/ligase" evidence="6">
    <location>
        <begin position="28"/>
        <end position="428"/>
    </location>
</feature>
<keyword evidence="4" id="KW-0443">Lipid metabolism</keyword>
<accession>D1BZJ9</accession>
<dbReference type="OrthoDB" id="9803968at2"/>
<proteinExistence type="inferred from homology"/>
<dbReference type="CDD" id="cd05907">
    <property type="entry name" value="VL_LC_FACS_like"/>
    <property type="match status" value="1"/>
</dbReference>
<reference evidence="7 8" key="2">
    <citation type="journal article" date="2010" name="Stand. Genomic Sci.">
        <title>Complete genome sequence of Xylanimonas cellulosilytica type strain (XIL07).</title>
        <authorList>
            <person name="Foster B."/>
            <person name="Pukall R."/>
            <person name="Abt B."/>
            <person name="Nolan M."/>
            <person name="Glavina Del Rio T."/>
            <person name="Chen F."/>
            <person name="Lucas S."/>
            <person name="Tice H."/>
            <person name="Pitluck S."/>
            <person name="Cheng J.-F."/>
            <person name="Chertkov O."/>
            <person name="Brettin T."/>
            <person name="Han C."/>
            <person name="Detter J.C."/>
            <person name="Bruce D."/>
            <person name="Goodwin L."/>
            <person name="Ivanova N."/>
            <person name="Mavromatis K."/>
            <person name="Pati A."/>
            <person name="Mikhailova N."/>
            <person name="Chen A."/>
            <person name="Palaniappan K."/>
            <person name="Land M."/>
            <person name="Hauser L."/>
            <person name="Chang Y.-J."/>
            <person name="Jeffries C.D."/>
            <person name="Chain P."/>
            <person name="Rohde M."/>
            <person name="Goeker M."/>
            <person name="Bristow J."/>
            <person name="Eisen J.A."/>
            <person name="Markowitz V."/>
            <person name="Hugenholtz P."/>
            <person name="Kyrpides N.C."/>
            <person name="Klenk H.-P."/>
            <person name="Lapidus A."/>
        </authorList>
    </citation>
    <scope>NUCLEOTIDE SEQUENCE [LARGE SCALE GENOMIC DNA]</scope>
    <source>
        <strain evidence="8">DSM 15894 / CECT 5975 / LMG 20990 / XIL07</strain>
    </source>
</reference>
<dbReference type="AlphaFoldDB" id="D1BZJ9"/>
<evidence type="ECO:0000313" key="8">
    <source>
        <dbReference type="Proteomes" id="UP000002255"/>
    </source>
</evidence>
<dbReference type="Gene3D" id="3.40.50.12780">
    <property type="entry name" value="N-terminal domain of ligase-like"/>
    <property type="match status" value="2"/>
</dbReference>
<gene>
    <name evidence="7" type="ordered locus">Xcel_1122</name>
</gene>
<reference evidence="8" key="1">
    <citation type="submission" date="2009-11" db="EMBL/GenBank/DDBJ databases">
        <title>The complete chromosome of Xylanimonas cellulosilytica DSM 15894.</title>
        <authorList>
            <consortium name="US DOE Joint Genome Institute (JGI-PGF)"/>
            <person name="Lucas S."/>
            <person name="Copeland A."/>
            <person name="Lapidus A."/>
            <person name="Glavina del Rio T."/>
            <person name="Dalin E."/>
            <person name="Tice H."/>
            <person name="Bruce D."/>
            <person name="Goodwin L."/>
            <person name="Pitluck S."/>
            <person name="Kyrpides N."/>
            <person name="Mavromatis K."/>
            <person name="Ivanova N."/>
            <person name="Mikhailova N."/>
            <person name="Foster B."/>
            <person name="Clum A."/>
            <person name="Brettin T."/>
            <person name="Detter J.C."/>
            <person name="Han C."/>
            <person name="Larimer F."/>
            <person name="Land M."/>
            <person name="Hauser L."/>
            <person name="Markowitz V."/>
            <person name="Cheng J.F."/>
            <person name="Hugenholtz P."/>
            <person name="Woyke T."/>
            <person name="Wu D."/>
            <person name="Gehrich-Schroeter G."/>
            <person name="Schneider S."/>
            <person name="Pukall S.R."/>
            <person name="Klenk H.P."/>
            <person name="Eisen J.A."/>
        </authorList>
    </citation>
    <scope>NUCLEOTIDE SEQUENCE [LARGE SCALE GENOMIC DNA]</scope>
    <source>
        <strain evidence="8">DSM 15894 / CECT 5975 / LMG 20990 / XIL07</strain>
    </source>
</reference>
<sequence>MTVNLATTPALVDVPESTSINTLLADRVARTGDGPLLERRETPQGPWAPVSAKAFDADVVSVARGLVARGVQVGDRIAIMSRTRYEWTLLDYAIWAVGGVPVPVYETSAPDQVQWILEDSACRFAVVETSAHAGVVDAVRKDLPTLEDVLVIDSGALDALRTAGAAVDTQEVADRRAAVVAADLATIIYTSGSTGRPKGAELTHGNFAHVSLNAADVLPEVIDHEGARTLLFLPIAHVFARLIQVATLSANTVLGHAPDVKNLVADLGSFQPTFLLAVPRVFEKVYNSAEQKASASKLKRQIFYWAVRTGIAASRAQDTGSVPAALAFQHRLADKLVLSKLREAMGGHVVHAVSGGAPLGERLGHFFRGVGVTVLEGYGLTETTAPAAVNLPRSVAIGTVGPPLPGTSIKIDDDGEILIKGPHVFRGYRNQPELTAEVLQDGWFRTGDLGTLDSQGRLRITGRKKEIIVTAGGKNVAPALLEDRLRSHPLVSQVVVVGDQRPFIGALVTLDAEMLPGWLATHGLPNLPISEARVHPDVLAALDRAVTRANEAVSRAESIRKFHVLESDFTEANGYLTPSMKVKRPLVIRDFADTIESLYEGAPTAS</sequence>
<comment type="similarity">
    <text evidence="1">Belongs to the ATP-dependent AMP-binding enzyme family.</text>
</comment>
<evidence type="ECO:0000256" key="1">
    <source>
        <dbReference type="ARBA" id="ARBA00006432"/>
    </source>
</evidence>
<dbReference type="PANTHER" id="PTHR43272">
    <property type="entry name" value="LONG-CHAIN-FATTY-ACID--COA LIGASE"/>
    <property type="match status" value="1"/>
</dbReference>
<dbReference type="Pfam" id="PF00501">
    <property type="entry name" value="AMP-binding"/>
    <property type="match status" value="1"/>
</dbReference>
<dbReference type="PANTHER" id="PTHR43272:SF32">
    <property type="entry name" value="AMP-DEPENDENT SYNTHETASE_LIGASE DOMAIN-CONTAINING PROTEIN"/>
    <property type="match status" value="1"/>
</dbReference>
<dbReference type="InterPro" id="IPR020845">
    <property type="entry name" value="AMP-binding_CS"/>
</dbReference>
<keyword evidence="2 7" id="KW-0436">Ligase</keyword>
<dbReference type="KEGG" id="xce:Xcel_1122"/>
<dbReference type="eggNOG" id="COG1022">
    <property type="taxonomic scope" value="Bacteria"/>
</dbReference>
<organism evidence="7 8">
    <name type="scientific">Xylanimonas cellulosilytica (strain DSM 15894 / JCM 12276 / CECT 5975 / KCTC 9989 / LMG 20990 / NBRC 107835 / XIL07)</name>
    <dbReference type="NCBI Taxonomy" id="446471"/>
    <lineage>
        <taxon>Bacteria</taxon>
        <taxon>Bacillati</taxon>
        <taxon>Actinomycetota</taxon>
        <taxon>Actinomycetes</taxon>
        <taxon>Micrococcales</taxon>
        <taxon>Promicromonosporaceae</taxon>
        <taxon>Xylanimonas</taxon>
    </lineage>
</organism>
<evidence type="ECO:0000313" key="7">
    <source>
        <dbReference type="EMBL" id="ACZ30153.1"/>
    </source>
</evidence>
<dbReference type="GO" id="GO:0016020">
    <property type="term" value="C:membrane"/>
    <property type="evidence" value="ECO:0007669"/>
    <property type="project" value="TreeGrafter"/>
</dbReference>
<evidence type="ECO:0000256" key="5">
    <source>
        <dbReference type="ARBA" id="ARBA00032875"/>
    </source>
</evidence>
<dbReference type="HOGENOM" id="CLU_000022_45_5_11"/>
<dbReference type="EMBL" id="CP001821">
    <property type="protein sequence ID" value="ACZ30153.1"/>
    <property type="molecule type" value="Genomic_DNA"/>
</dbReference>
<keyword evidence="8" id="KW-1185">Reference proteome</keyword>
<protein>
    <recommendedName>
        <fullName evidence="5">Acyl-CoA synthetase</fullName>
    </recommendedName>
</protein>
<dbReference type="STRING" id="446471.Xcel_1122"/>
<dbReference type="SUPFAM" id="SSF56801">
    <property type="entry name" value="Acetyl-CoA synthetase-like"/>
    <property type="match status" value="1"/>
</dbReference>
<dbReference type="GO" id="GO:0004467">
    <property type="term" value="F:long-chain fatty acid-CoA ligase activity"/>
    <property type="evidence" value="ECO:0007669"/>
    <property type="project" value="TreeGrafter"/>
</dbReference>
<dbReference type="PROSITE" id="PS00455">
    <property type="entry name" value="AMP_BINDING"/>
    <property type="match status" value="1"/>
</dbReference>
<dbReference type="RefSeq" id="WP_012877895.1">
    <property type="nucleotide sequence ID" value="NC_013530.1"/>
</dbReference>